<organism evidence="1">
    <name type="scientific">Leptolyngbya sp. NK1-12</name>
    <dbReference type="NCBI Taxonomy" id="2547451"/>
    <lineage>
        <taxon>Bacteria</taxon>
        <taxon>Bacillati</taxon>
        <taxon>Cyanobacteriota</taxon>
        <taxon>Cyanophyceae</taxon>
        <taxon>Leptolyngbyales</taxon>
        <taxon>Leptolyngbyaceae</taxon>
        <taxon>Leptolyngbya group</taxon>
        <taxon>Leptolyngbya</taxon>
    </lineage>
</organism>
<gene>
    <name evidence="1" type="ORF">HJG54_28355</name>
</gene>
<dbReference type="Pfam" id="PF02312">
    <property type="entry name" value="CBF_beta"/>
    <property type="match status" value="1"/>
</dbReference>
<evidence type="ECO:0000313" key="1">
    <source>
        <dbReference type="EMBL" id="WNZ26345.1"/>
    </source>
</evidence>
<dbReference type="Gene3D" id="2.40.250.10">
    <property type="entry name" value="Core binding factor, beta subunit"/>
    <property type="match status" value="1"/>
</dbReference>
<accession>A0AA96WKH5</accession>
<dbReference type="SUPFAM" id="SSF50723">
    <property type="entry name" value="Core binding factor beta, CBF"/>
    <property type="match status" value="1"/>
</dbReference>
<name>A0AA96WKH5_9CYAN</name>
<dbReference type="InterPro" id="IPR036552">
    <property type="entry name" value="CBF_bsu_sf"/>
</dbReference>
<sequence>MNELVQRLSQGNHPVEASLRPERTVAAFKACIDRGYVHIKFTDTRGGTDLGMQLDHNASDLSTANFDQQTGQAHLVGHLTLNYVPVKCIADIDLSTLSGTGHLEPTAATPYE</sequence>
<reference evidence="1" key="1">
    <citation type="submission" date="2020-05" db="EMBL/GenBank/DDBJ databases">
        <authorList>
            <person name="Zhu T."/>
            <person name="Keshari N."/>
            <person name="Lu X."/>
        </authorList>
    </citation>
    <scope>NUCLEOTIDE SEQUENCE</scope>
    <source>
        <strain evidence="1">NK1-12</strain>
    </source>
</reference>
<dbReference type="EMBL" id="CP053586">
    <property type="protein sequence ID" value="WNZ26345.1"/>
    <property type="molecule type" value="Genomic_DNA"/>
</dbReference>
<dbReference type="AlphaFoldDB" id="A0AA96WKH5"/>
<dbReference type="RefSeq" id="WP_316432616.1">
    <property type="nucleotide sequence ID" value="NZ_CP053586.1"/>
</dbReference>
<dbReference type="InterPro" id="IPR003417">
    <property type="entry name" value="CBF_beta"/>
</dbReference>
<proteinExistence type="predicted"/>
<protein>
    <submittedName>
        <fullName evidence="1">MbtH domain protein</fullName>
    </submittedName>
</protein>